<dbReference type="InterPro" id="IPR006171">
    <property type="entry name" value="TOPRIM_dom"/>
</dbReference>
<feature type="region of interest" description="Disordered" evidence="2">
    <location>
        <begin position="135"/>
        <end position="187"/>
    </location>
</feature>
<dbReference type="GO" id="GO:0031422">
    <property type="term" value="C:RecQ family helicase-topoisomerase III complex"/>
    <property type="evidence" value="ECO:0007669"/>
    <property type="project" value="TreeGrafter"/>
</dbReference>
<dbReference type="GO" id="GO:0006281">
    <property type="term" value="P:DNA repair"/>
    <property type="evidence" value="ECO:0007669"/>
    <property type="project" value="TreeGrafter"/>
</dbReference>
<dbReference type="InterPro" id="IPR000380">
    <property type="entry name" value="Topo_IA"/>
</dbReference>
<sequence>MKILNISEKPSIAKLISSLLSKTVITKKDTTNIILFKESVYKKVQDELKSVSDNILKQCSRCDLVVIWTDCDREGEHIAQQIHDIIRGGGDLIDVDGNDIEEGGIEEDGIEEDGIEEDGIDNTGSIVNNLNKNNSNNNILNRSNSNNRNHITNNSNRNITNNSNRNITNNSNRNITNNSNNYITNNSNRNISYNNIKNIKIKEARFNAITKTEIITALKTLTNINKTKHMQ</sequence>
<dbReference type="GO" id="GO:0005634">
    <property type="term" value="C:nucleus"/>
    <property type="evidence" value="ECO:0007669"/>
    <property type="project" value="TreeGrafter"/>
</dbReference>
<evidence type="ECO:0000313" key="4">
    <source>
        <dbReference type="EMBL" id="EQB59923.1"/>
    </source>
</evidence>
<comment type="function">
    <text evidence="1">Introduces a single-strand break via transesterification at a target site in duplex DNA. Releases the supercoiling and torsional tension of DNA introduced during the DNA replication and transcription by transiently cleaving and rejoining one strand of the DNA duplex. The scissile phosphodiester is attacked by the catalytic tyrosine of the enzyme, resulting in the formation of a DNA-(5'-phosphotyrosyl)-enzyme intermediate and the expulsion of a 3'-OH DNA strand.</text>
</comment>
<feature type="domain" description="Toprim" evidence="3">
    <location>
        <begin position="2"/>
        <end position="101"/>
    </location>
</feature>
<dbReference type="Proteomes" id="UP000053780">
    <property type="component" value="Unassembled WGS sequence"/>
</dbReference>
<reference evidence="4 5" key="1">
    <citation type="journal article" date="2013" name="BMC Genomics">
        <title>Genome sequencing and comparative genomics of honey bee microsporidia, Nosema apis reveal novel insights into host-parasite interactions.</title>
        <authorList>
            <person name="Chen Yp."/>
            <person name="Pettis J.S."/>
            <person name="Zhao Y."/>
            <person name="Liu X."/>
            <person name="Tallon L.J."/>
            <person name="Sadzewicz L.D."/>
            <person name="Li R."/>
            <person name="Zheng H."/>
            <person name="Huang S."/>
            <person name="Zhang X."/>
            <person name="Hamilton M.C."/>
            <person name="Pernal S.F."/>
            <person name="Melathopoulos A.P."/>
            <person name="Yan X."/>
            <person name="Evans J.D."/>
        </authorList>
    </citation>
    <scope>NUCLEOTIDE SEQUENCE [LARGE SCALE GENOMIC DNA]</scope>
    <source>
        <strain evidence="4 5">BRL 01</strain>
    </source>
</reference>
<accession>T0L5B9</accession>
<dbReference type="HOGENOM" id="CLU_1200127_0_0_1"/>
<dbReference type="PROSITE" id="PS50880">
    <property type="entry name" value="TOPRIM"/>
    <property type="match status" value="1"/>
</dbReference>
<evidence type="ECO:0000313" key="5">
    <source>
        <dbReference type="Proteomes" id="UP000053780"/>
    </source>
</evidence>
<name>T0L5B9_9MICR</name>
<dbReference type="Pfam" id="PF01751">
    <property type="entry name" value="Toprim"/>
    <property type="match status" value="1"/>
</dbReference>
<gene>
    <name evidence="4" type="ORF">NAPIS_ORF02512</name>
</gene>
<comment type="similarity">
    <text evidence="1">Belongs to the type IA topoisomerase family.</text>
</comment>
<dbReference type="Gene3D" id="3.40.50.140">
    <property type="match status" value="1"/>
</dbReference>
<evidence type="ECO:0000259" key="3">
    <source>
        <dbReference type="PROSITE" id="PS50880"/>
    </source>
</evidence>
<dbReference type="GO" id="GO:0003677">
    <property type="term" value="F:DNA binding"/>
    <property type="evidence" value="ECO:0007669"/>
    <property type="project" value="UniProtKB-KW"/>
</dbReference>
<proteinExistence type="inferred from homology"/>
<dbReference type="OrthoDB" id="430051at2759"/>
<dbReference type="AlphaFoldDB" id="T0L5B9"/>
<dbReference type="PANTHER" id="PTHR11390:SF21">
    <property type="entry name" value="DNA TOPOISOMERASE 3-ALPHA"/>
    <property type="match status" value="1"/>
</dbReference>
<keyword evidence="1" id="KW-0238">DNA-binding</keyword>
<dbReference type="InterPro" id="IPR023405">
    <property type="entry name" value="Topo_IA_core_domain"/>
</dbReference>
<dbReference type="GO" id="GO:0006310">
    <property type="term" value="P:DNA recombination"/>
    <property type="evidence" value="ECO:0007669"/>
    <property type="project" value="TreeGrafter"/>
</dbReference>
<dbReference type="EMBL" id="KE647349">
    <property type="protein sequence ID" value="EQB59923.1"/>
    <property type="molecule type" value="Genomic_DNA"/>
</dbReference>
<organism evidence="4 5">
    <name type="scientific">Vairimorpha apis BRL 01</name>
    <dbReference type="NCBI Taxonomy" id="1037528"/>
    <lineage>
        <taxon>Eukaryota</taxon>
        <taxon>Fungi</taxon>
        <taxon>Fungi incertae sedis</taxon>
        <taxon>Microsporidia</taxon>
        <taxon>Nosematidae</taxon>
        <taxon>Vairimorpha</taxon>
    </lineage>
</organism>
<comment type="catalytic activity">
    <reaction evidence="1">
        <text>ATP-independent breakage of single-stranded DNA, followed by passage and rejoining.</text>
        <dbReference type="EC" id="5.6.2.1"/>
    </reaction>
</comment>
<protein>
    <recommendedName>
        <fullName evidence="1">DNA topoisomerase</fullName>
        <ecNumber evidence="1">5.6.2.1</ecNumber>
    </recommendedName>
</protein>
<dbReference type="GO" id="GO:0003917">
    <property type="term" value="F:DNA topoisomerase type I (single strand cut, ATP-independent) activity"/>
    <property type="evidence" value="ECO:0007669"/>
    <property type="project" value="UniProtKB-EC"/>
</dbReference>
<dbReference type="GO" id="GO:0006265">
    <property type="term" value="P:DNA topological change"/>
    <property type="evidence" value="ECO:0007669"/>
    <property type="project" value="InterPro"/>
</dbReference>
<keyword evidence="1" id="KW-0799">Topoisomerase</keyword>
<dbReference type="EC" id="5.6.2.1" evidence="1"/>
<keyword evidence="1 4" id="KW-0413">Isomerase</keyword>
<keyword evidence="5" id="KW-1185">Reference proteome</keyword>
<evidence type="ECO:0000256" key="2">
    <source>
        <dbReference type="SAM" id="MobiDB-lite"/>
    </source>
</evidence>
<dbReference type="SUPFAM" id="SSF56712">
    <property type="entry name" value="Prokaryotic type I DNA topoisomerase"/>
    <property type="match status" value="1"/>
</dbReference>
<evidence type="ECO:0000256" key="1">
    <source>
        <dbReference type="RuleBase" id="RU362092"/>
    </source>
</evidence>
<dbReference type="VEuPathDB" id="MicrosporidiaDB:NAPIS_ORF02512"/>
<dbReference type="PANTHER" id="PTHR11390">
    <property type="entry name" value="PROKARYOTIC DNA TOPOISOMERASE"/>
    <property type="match status" value="1"/>
</dbReference>